<sequence>MKKYFFVLLSFLLLFSCEKKEKVSAKENTHDSVVSFKIPDSLSKNNLFTSKNEKGVLRIWVQSKEPRGKYFYSDTLNILKAEQYAFENNKFSKLKTVNLAQTEWSYFEIDSSNIKTEKLNGKEYFLISANTTNMGKAVPDQIVQFWAINTANVDDNYELLYSGYPSNLCTECIKGDFVENKKLNSNQSVKKILYDFAKKSKMIYQPNVAEKNISHYKNYDEKWQIDNKTDSHFGAGNIGEMSVIYSTYYKENLFELSGGVPDEIENENYLVVSYFRGDIIAYDKIKKLYFPVIVESCAHFCNKSIEFINEHTLKITYEDESSYELDLHKILFKK</sequence>
<dbReference type="Proteomes" id="UP001163719">
    <property type="component" value="Unassembled WGS sequence"/>
</dbReference>
<dbReference type="RefSeq" id="WP_264744173.1">
    <property type="nucleotide sequence ID" value="NZ_JAPDHV010000006.1"/>
</dbReference>
<organism evidence="1 2">
    <name type="scientific">Chryseobacterium oryctis</name>
    <dbReference type="NCBI Taxonomy" id="2952618"/>
    <lineage>
        <taxon>Bacteria</taxon>
        <taxon>Pseudomonadati</taxon>
        <taxon>Bacteroidota</taxon>
        <taxon>Flavobacteriia</taxon>
        <taxon>Flavobacteriales</taxon>
        <taxon>Weeksellaceae</taxon>
        <taxon>Chryseobacterium group</taxon>
        <taxon>Chryseobacterium</taxon>
    </lineage>
</organism>
<reference evidence="1" key="1">
    <citation type="submission" date="2022-10" db="EMBL/GenBank/DDBJ databases">
        <title>Chryseobacterium babae sp. nov. isolated from the gut of the beetle Oryctes rhinoceros, and Chryseobacterium kimseyorum sp. nov., isolated from a stick insect rearing cage.</title>
        <authorList>
            <person name="Shelomi M."/>
            <person name="Han C.-J."/>
            <person name="Chen W.-M."/>
            <person name="Chen H.-K."/>
            <person name="Liaw S.-J."/>
            <person name="Muhle E."/>
            <person name="Clermont D."/>
        </authorList>
    </citation>
    <scope>NUCLEOTIDE SEQUENCE</scope>
    <source>
        <strain evidence="1">WLa1L2M3</strain>
    </source>
</reference>
<protein>
    <submittedName>
        <fullName evidence="1">Uncharacterized protein</fullName>
    </submittedName>
</protein>
<comment type="caution">
    <text evidence="1">The sequence shown here is derived from an EMBL/GenBank/DDBJ whole genome shotgun (WGS) entry which is preliminary data.</text>
</comment>
<proteinExistence type="predicted"/>
<keyword evidence="2" id="KW-1185">Reference proteome</keyword>
<dbReference type="PROSITE" id="PS51257">
    <property type="entry name" value="PROKAR_LIPOPROTEIN"/>
    <property type="match status" value="1"/>
</dbReference>
<evidence type="ECO:0000313" key="1">
    <source>
        <dbReference type="EMBL" id="MCW3162252.1"/>
    </source>
</evidence>
<accession>A0ABT3HR65</accession>
<gene>
    <name evidence="1" type="ORF">OH806_13345</name>
</gene>
<dbReference type="EMBL" id="JAPDHV010000006">
    <property type="protein sequence ID" value="MCW3162252.1"/>
    <property type="molecule type" value="Genomic_DNA"/>
</dbReference>
<evidence type="ECO:0000313" key="2">
    <source>
        <dbReference type="Proteomes" id="UP001163719"/>
    </source>
</evidence>
<name>A0ABT3HR65_9FLAO</name>